<reference evidence="1" key="1">
    <citation type="submission" date="2021-04" db="EMBL/GenBank/DDBJ databases">
        <authorList>
            <person name="Chebbi M.A.C M."/>
        </authorList>
    </citation>
    <scope>NUCLEOTIDE SEQUENCE</scope>
</reference>
<dbReference type="Proteomes" id="UP000786811">
    <property type="component" value="Unassembled WGS sequence"/>
</dbReference>
<evidence type="ECO:0000313" key="2">
    <source>
        <dbReference type="Proteomes" id="UP000786811"/>
    </source>
</evidence>
<comment type="caution">
    <text evidence="1">The sequence shown here is derived from an EMBL/GenBank/DDBJ whole genome shotgun (WGS) entry which is preliminary data.</text>
</comment>
<evidence type="ECO:0000313" key="1">
    <source>
        <dbReference type="EMBL" id="CAG5089947.1"/>
    </source>
</evidence>
<protein>
    <submittedName>
        <fullName evidence="1">Cc_HzNVorf106</fullName>
    </submittedName>
</protein>
<organism evidence="1 2">
    <name type="scientific">Cotesia congregata</name>
    <name type="common">Parasitoid wasp</name>
    <name type="synonym">Apanteles congregatus</name>
    <dbReference type="NCBI Taxonomy" id="51543"/>
    <lineage>
        <taxon>Eukaryota</taxon>
        <taxon>Metazoa</taxon>
        <taxon>Ecdysozoa</taxon>
        <taxon>Arthropoda</taxon>
        <taxon>Hexapoda</taxon>
        <taxon>Insecta</taxon>
        <taxon>Pterygota</taxon>
        <taxon>Neoptera</taxon>
        <taxon>Endopterygota</taxon>
        <taxon>Hymenoptera</taxon>
        <taxon>Apocrita</taxon>
        <taxon>Ichneumonoidea</taxon>
        <taxon>Braconidae</taxon>
        <taxon>Microgastrinae</taxon>
        <taxon>Cotesia</taxon>
    </lineage>
</organism>
<dbReference type="OrthoDB" id="7659696at2759"/>
<accession>A0A8J2HAX4</accession>
<dbReference type="EMBL" id="CAJNRD030001119">
    <property type="protein sequence ID" value="CAG5089947.1"/>
    <property type="molecule type" value="Genomic_DNA"/>
</dbReference>
<name>A0A8J2HAX4_COTCN</name>
<proteinExistence type="predicted"/>
<sequence length="276" mass="31878">MLKFTDSLKRKSSDNETEDDDVIIMQKSQNARDSELSNENFNIYIGLKPHSVMYNSNEVNKLMQYIHHVIDYAWNFIESSRFTNLPDSVWHVAINMVSTILKYNNFPGIDKCKVLITENSVLLSEPIVITLNNPSMTSNMSGADAPLLSQSQSSCQQPCVMVSRKLLRECCKVNQLPQIKFDDNTRLENLEEHVINCAYEHVKEIPLQEELLQLLVAADHAANHYMEEIAYQKTDYINHKNFARSFYTLHSKINIQCKMNAKHLPLNLLARSDYYI</sequence>
<dbReference type="AlphaFoldDB" id="A0A8J2HAX4"/>
<gene>
    <name evidence="1" type="ORF">HICCMSTLAB_LOCUS5437</name>
</gene>
<keyword evidence="2" id="KW-1185">Reference proteome</keyword>